<keyword evidence="2" id="KW-1185">Reference proteome</keyword>
<name>A0ABP0P2S1_9DINO</name>
<organism evidence="1 2">
    <name type="scientific">Durusdinium trenchii</name>
    <dbReference type="NCBI Taxonomy" id="1381693"/>
    <lineage>
        <taxon>Eukaryota</taxon>
        <taxon>Sar</taxon>
        <taxon>Alveolata</taxon>
        <taxon>Dinophyceae</taxon>
        <taxon>Suessiales</taxon>
        <taxon>Symbiodiniaceae</taxon>
        <taxon>Durusdinium</taxon>
    </lineage>
</organism>
<dbReference type="Proteomes" id="UP001642484">
    <property type="component" value="Unassembled WGS sequence"/>
</dbReference>
<protein>
    <submittedName>
        <fullName evidence="1">Uncharacterized protein</fullName>
    </submittedName>
</protein>
<sequence>MACDKSAKCYPGHVVQIQTSVLCRVILYTKNDASAKKYTLAGLQTADPPEDGPDPRMQKISGAGRARNFWQMKIPFTCGRYFSNYSSSPALSWCPMLDTVQFQIKQSYPASRVPCFPRLSARCDFSKASTGVADE</sequence>
<reference evidence="1 2" key="1">
    <citation type="submission" date="2024-02" db="EMBL/GenBank/DDBJ databases">
        <authorList>
            <person name="Chen Y."/>
            <person name="Shah S."/>
            <person name="Dougan E. K."/>
            <person name="Thang M."/>
            <person name="Chan C."/>
        </authorList>
    </citation>
    <scope>NUCLEOTIDE SEQUENCE [LARGE SCALE GENOMIC DNA]</scope>
</reference>
<gene>
    <name evidence="1" type="ORF">CCMP2556_LOCUS34580</name>
</gene>
<evidence type="ECO:0000313" key="2">
    <source>
        <dbReference type="Proteomes" id="UP001642484"/>
    </source>
</evidence>
<accession>A0ABP0P2S1</accession>
<dbReference type="EMBL" id="CAXAMN010022488">
    <property type="protein sequence ID" value="CAK9070318.1"/>
    <property type="molecule type" value="Genomic_DNA"/>
</dbReference>
<comment type="caution">
    <text evidence="1">The sequence shown here is derived from an EMBL/GenBank/DDBJ whole genome shotgun (WGS) entry which is preliminary data.</text>
</comment>
<proteinExistence type="predicted"/>
<evidence type="ECO:0000313" key="1">
    <source>
        <dbReference type="EMBL" id="CAK9070318.1"/>
    </source>
</evidence>